<evidence type="ECO:0000313" key="7">
    <source>
        <dbReference type="EMBL" id="MCQ5061153.1"/>
    </source>
</evidence>
<dbReference type="GeneID" id="70580271"/>
<dbReference type="Gene3D" id="2.60.120.10">
    <property type="entry name" value="Jelly Rolls"/>
    <property type="match status" value="1"/>
</dbReference>
<dbReference type="InterPro" id="IPR036390">
    <property type="entry name" value="WH_DNA-bd_sf"/>
</dbReference>
<dbReference type="InterPro" id="IPR000595">
    <property type="entry name" value="cNMP-bd_dom"/>
</dbReference>
<dbReference type="PROSITE" id="PS50042">
    <property type="entry name" value="CNMP_BINDING_3"/>
    <property type="match status" value="1"/>
</dbReference>
<protein>
    <submittedName>
        <fullName evidence="8">Crp/Fnr family transcriptional regulator</fullName>
    </submittedName>
</protein>
<evidence type="ECO:0000313" key="8">
    <source>
        <dbReference type="EMBL" id="PST43428.1"/>
    </source>
</evidence>
<dbReference type="RefSeq" id="WP_107029065.1">
    <property type="nucleotide sequence ID" value="NZ_AP024085.1"/>
</dbReference>
<reference evidence="8 9" key="1">
    <citation type="journal article" date="2019" name="Int. J. Syst. Evol. Microbiol.">
        <title>Faecalibacillus intestinalis gen. nov., sp. nov. and Faecalibacillus faecis sp. nov., isolated from human faeces.</title>
        <authorList>
            <person name="Seo B."/>
            <person name="Jeon K."/>
            <person name="Baek I."/>
            <person name="Lee Y.M."/>
            <person name="Baek K."/>
            <person name="Ko G."/>
        </authorList>
    </citation>
    <scope>NUCLEOTIDE SEQUENCE [LARGE SCALE GENOMIC DNA]</scope>
    <source>
        <strain evidence="8 9">SNUG30099</strain>
    </source>
</reference>
<dbReference type="Proteomes" id="UP001204814">
    <property type="component" value="Unassembled WGS sequence"/>
</dbReference>
<dbReference type="EMBL" id="PYLQ01000001">
    <property type="protein sequence ID" value="PST43428.1"/>
    <property type="molecule type" value="Genomic_DNA"/>
</dbReference>
<dbReference type="PANTHER" id="PTHR24567:SF74">
    <property type="entry name" value="HTH-TYPE TRANSCRIPTIONAL REGULATOR ARCR"/>
    <property type="match status" value="1"/>
</dbReference>
<dbReference type="Gene3D" id="1.10.10.10">
    <property type="entry name" value="Winged helix-like DNA-binding domain superfamily/Winged helix DNA-binding domain"/>
    <property type="match status" value="1"/>
</dbReference>
<dbReference type="PANTHER" id="PTHR24567">
    <property type="entry name" value="CRP FAMILY TRANSCRIPTIONAL REGULATORY PROTEIN"/>
    <property type="match status" value="1"/>
</dbReference>
<gene>
    <name evidence="8" type="ORF">C7U54_01145</name>
    <name evidence="6" type="ORF">Fi14EGH31_18300</name>
    <name evidence="7" type="ORF">NE542_04795</name>
</gene>
<evidence type="ECO:0000313" key="10">
    <source>
        <dbReference type="Proteomes" id="UP000593842"/>
    </source>
</evidence>
<dbReference type="EMBL" id="AP024085">
    <property type="protein sequence ID" value="BCL58118.1"/>
    <property type="molecule type" value="Genomic_DNA"/>
</dbReference>
<evidence type="ECO:0000313" key="9">
    <source>
        <dbReference type="Proteomes" id="UP000240974"/>
    </source>
</evidence>
<evidence type="ECO:0000256" key="1">
    <source>
        <dbReference type="ARBA" id="ARBA00023015"/>
    </source>
</evidence>
<evidence type="ECO:0000256" key="3">
    <source>
        <dbReference type="ARBA" id="ARBA00023163"/>
    </source>
</evidence>
<name>A0A2T3G7E1_9FIRM</name>
<dbReference type="KEGG" id="fit:Fi14EGH31_18300"/>
<evidence type="ECO:0000259" key="5">
    <source>
        <dbReference type="PROSITE" id="PS51063"/>
    </source>
</evidence>
<dbReference type="CDD" id="cd00092">
    <property type="entry name" value="HTH_CRP"/>
    <property type="match status" value="1"/>
</dbReference>
<dbReference type="InterPro" id="IPR014710">
    <property type="entry name" value="RmlC-like_jellyroll"/>
</dbReference>
<dbReference type="InterPro" id="IPR050397">
    <property type="entry name" value="Env_Response_Regulators"/>
</dbReference>
<dbReference type="SUPFAM" id="SSF51206">
    <property type="entry name" value="cAMP-binding domain-like"/>
    <property type="match status" value="1"/>
</dbReference>
<dbReference type="SUPFAM" id="SSF46785">
    <property type="entry name" value="Winged helix' DNA-binding domain"/>
    <property type="match status" value="1"/>
</dbReference>
<evidence type="ECO:0000259" key="4">
    <source>
        <dbReference type="PROSITE" id="PS50042"/>
    </source>
</evidence>
<accession>A0A2T3G7E1</accession>
<keyword evidence="1" id="KW-0805">Transcription regulation</keyword>
<dbReference type="SMART" id="SM00100">
    <property type="entry name" value="cNMP"/>
    <property type="match status" value="1"/>
</dbReference>
<reference evidence="10" key="3">
    <citation type="submission" date="2020-09" db="EMBL/GenBank/DDBJ databases">
        <title>Complete genome sequencing of Faecalibacillus intestinalis strain 14EGH31.</title>
        <authorList>
            <person name="Sakamoto M."/>
            <person name="Murakami T."/>
            <person name="Mori H."/>
        </authorList>
    </citation>
    <scope>NUCLEOTIDE SEQUENCE [LARGE SCALE GENOMIC DNA]</scope>
    <source>
        <strain evidence="10">14EGH31</strain>
    </source>
</reference>
<feature type="domain" description="HTH crp-type" evidence="5">
    <location>
        <begin position="133"/>
        <end position="205"/>
    </location>
</feature>
<dbReference type="Pfam" id="PF13545">
    <property type="entry name" value="HTH_Crp_2"/>
    <property type="match status" value="1"/>
</dbReference>
<dbReference type="CDD" id="cd00038">
    <property type="entry name" value="CAP_ED"/>
    <property type="match status" value="1"/>
</dbReference>
<evidence type="ECO:0000313" key="6">
    <source>
        <dbReference type="EMBL" id="BCL58118.1"/>
    </source>
</evidence>
<dbReference type="GO" id="GO:0003677">
    <property type="term" value="F:DNA binding"/>
    <property type="evidence" value="ECO:0007669"/>
    <property type="project" value="UniProtKB-KW"/>
</dbReference>
<dbReference type="Proteomes" id="UP000240974">
    <property type="component" value="Unassembled WGS sequence"/>
</dbReference>
<keyword evidence="3" id="KW-0804">Transcription</keyword>
<dbReference type="GO" id="GO:0003700">
    <property type="term" value="F:DNA-binding transcription factor activity"/>
    <property type="evidence" value="ECO:0007669"/>
    <property type="project" value="TreeGrafter"/>
</dbReference>
<dbReference type="AlphaFoldDB" id="A0A2T3G7E1"/>
<dbReference type="Proteomes" id="UP000593842">
    <property type="component" value="Chromosome"/>
</dbReference>
<reference evidence="7" key="4">
    <citation type="submission" date="2022-06" db="EMBL/GenBank/DDBJ databases">
        <title>Isolation of gut microbiota from human fecal samples.</title>
        <authorList>
            <person name="Pamer E.G."/>
            <person name="Barat B."/>
            <person name="Waligurski E."/>
            <person name="Medina S."/>
            <person name="Paddock L."/>
            <person name="Mostad J."/>
        </authorList>
    </citation>
    <scope>NUCLEOTIDE SEQUENCE</scope>
    <source>
        <strain evidence="7">DFI.6.24</strain>
    </source>
</reference>
<dbReference type="Pfam" id="PF00027">
    <property type="entry name" value="cNMP_binding"/>
    <property type="match status" value="1"/>
</dbReference>
<proteinExistence type="predicted"/>
<dbReference type="GO" id="GO:0005829">
    <property type="term" value="C:cytosol"/>
    <property type="evidence" value="ECO:0007669"/>
    <property type="project" value="TreeGrafter"/>
</dbReference>
<keyword evidence="2" id="KW-0238">DNA-binding</keyword>
<evidence type="ECO:0000256" key="2">
    <source>
        <dbReference type="ARBA" id="ARBA00023125"/>
    </source>
</evidence>
<dbReference type="InterPro" id="IPR036388">
    <property type="entry name" value="WH-like_DNA-bd_sf"/>
</dbReference>
<sequence length="216" mass="25342">MKINEELFDYFKQVGTIKHYQKNEIIYMQDDCADELCLVLKGRVRVYHIKKNGDEINYDVLDKGRIFGESSLYENAYRPTTVSAINDVEIITCHLQDLYPYLSSSLDLTISLLKMLNDNCNHLTQLLKWAQTYNRYEKVAAFLYDLSKDNNKEKNLLFGRIPYTHQEIADSLAISRVTVTKVLNQFKEEGLIDIQYGHIQVLERQKLYNHYLAKLD</sequence>
<dbReference type="PRINTS" id="PR00034">
    <property type="entry name" value="HTHCRP"/>
</dbReference>
<feature type="domain" description="Cyclic nucleotide-binding" evidence="4">
    <location>
        <begin position="18"/>
        <end position="90"/>
    </location>
</feature>
<dbReference type="PROSITE" id="PS51063">
    <property type="entry name" value="HTH_CRP_2"/>
    <property type="match status" value="1"/>
</dbReference>
<keyword evidence="9" id="KW-1185">Reference proteome</keyword>
<reference evidence="6" key="2">
    <citation type="journal article" date="2020" name="Microbiol. Resour. Announc.">
        <title>Complete Genome Sequence of Faecalibacillus intestinalis JCM 34082, Isolated from Feces from a Healthy Japanese Female.</title>
        <authorList>
            <person name="Sakamoto M."/>
            <person name="Ikeyama N."/>
            <person name="Toyoda A."/>
            <person name="Murakami T."/>
            <person name="Mori H."/>
            <person name="Ohkuma M."/>
        </authorList>
    </citation>
    <scope>NUCLEOTIDE SEQUENCE</scope>
    <source>
        <strain evidence="6">14EGH31</strain>
    </source>
</reference>
<dbReference type="InterPro" id="IPR018490">
    <property type="entry name" value="cNMP-bd_dom_sf"/>
</dbReference>
<dbReference type="InterPro" id="IPR012318">
    <property type="entry name" value="HTH_CRP"/>
</dbReference>
<organism evidence="8 9">
    <name type="scientific">Faecalibacillus intestinalis</name>
    <dbReference type="NCBI Taxonomy" id="1982626"/>
    <lineage>
        <taxon>Bacteria</taxon>
        <taxon>Bacillati</taxon>
        <taxon>Bacillota</taxon>
        <taxon>Erysipelotrichia</taxon>
        <taxon>Erysipelotrichales</taxon>
        <taxon>Coprobacillaceae</taxon>
        <taxon>Faecalibacillus</taxon>
    </lineage>
</organism>
<dbReference type="EMBL" id="JANGBO010000002">
    <property type="protein sequence ID" value="MCQ5061153.1"/>
    <property type="molecule type" value="Genomic_DNA"/>
</dbReference>
<dbReference type="SMART" id="SM00419">
    <property type="entry name" value="HTH_CRP"/>
    <property type="match status" value="1"/>
</dbReference>